<evidence type="ECO:0000256" key="1">
    <source>
        <dbReference type="ARBA" id="ARBA00022927"/>
    </source>
</evidence>
<organism evidence="5 6">
    <name type="scientific">Physcomitrium patens</name>
    <name type="common">Spreading-leaved earth moss</name>
    <name type="synonym">Physcomitrella patens</name>
    <dbReference type="NCBI Taxonomy" id="3218"/>
    <lineage>
        <taxon>Eukaryota</taxon>
        <taxon>Viridiplantae</taxon>
        <taxon>Streptophyta</taxon>
        <taxon>Embryophyta</taxon>
        <taxon>Bryophyta</taxon>
        <taxon>Bryophytina</taxon>
        <taxon>Bryopsida</taxon>
        <taxon>Funariidae</taxon>
        <taxon>Funariales</taxon>
        <taxon>Funariaceae</taxon>
        <taxon>Physcomitrium</taxon>
    </lineage>
</organism>
<dbReference type="Gene3D" id="1.20.5.110">
    <property type="match status" value="1"/>
</dbReference>
<feature type="domain" description="T-SNARE coiled-coil homology" evidence="4">
    <location>
        <begin position="85"/>
        <end position="147"/>
    </location>
</feature>
<accession>A0A7I4DQN7</accession>
<dbReference type="AlphaFoldDB" id="A0A7I4DQN7"/>
<dbReference type="GO" id="GO:0015031">
    <property type="term" value="P:protein transport"/>
    <property type="evidence" value="ECO:0007669"/>
    <property type="project" value="UniProtKB-KW"/>
</dbReference>
<dbReference type="Proteomes" id="UP000006727">
    <property type="component" value="Chromosome 3"/>
</dbReference>
<feature type="compositionally biased region" description="Polar residues" evidence="2">
    <location>
        <begin position="22"/>
        <end position="32"/>
    </location>
</feature>
<dbReference type="CDD" id="cd15841">
    <property type="entry name" value="SNARE_Qc"/>
    <property type="match status" value="1"/>
</dbReference>
<evidence type="ECO:0000256" key="3">
    <source>
        <dbReference type="SAM" id="Phobius"/>
    </source>
</evidence>
<dbReference type="SMART" id="SM00397">
    <property type="entry name" value="t_SNARE"/>
    <property type="match status" value="1"/>
</dbReference>
<dbReference type="Gramene" id="Pp3c3_31110V3.3">
    <property type="protein sequence ID" value="Pp3c3_31110V3.3"/>
    <property type="gene ID" value="Pp3c3_31110"/>
</dbReference>
<evidence type="ECO:0000313" key="5">
    <source>
        <dbReference type="EnsemblPlants" id="Pp3c3_31110V3.3"/>
    </source>
</evidence>
<proteinExistence type="predicted"/>
<dbReference type="FunFam" id="1.20.5.110:FF:000034">
    <property type="entry name" value="syntaxin-61 isoform X1"/>
    <property type="match status" value="1"/>
</dbReference>
<keyword evidence="3" id="KW-1133">Transmembrane helix</keyword>
<keyword evidence="1" id="KW-0653">Protein transport</keyword>
<dbReference type="GO" id="GO:0016020">
    <property type="term" value="C:membrane"/>
    <property type="evidence" value="ECO:0007669"/>
    <property type="project" value="InterPro"/>
</dbReference>
<reference evidence="5 6" key="1">
    <citation type="journal article" date="2008" name="Science">
        <title>The Physcomitrella genome reveals evolutionary insights into the conquest of land by plants.</title>
        <authorList>
            <person name="Rensing S."/>
            <person name="Lang D."/>
            <person name="Zimmer A."/>
            <person name="Terry A."/>
            <person name="Salamov A."/>
            <person name="Shapiro H."/>
            <person name="Nishiyama T."/>
            <person name="Perroud P.-F."/>
            <person name="Lindquist E."/>
            <person name="Kamisugi Y."/>
            <person name="Tanahashi T."/>
            <person name="Sakakibara K."/>
            <person name="Fujita T."/>
            <person name="Oishi K."/>
            <person name="Shin-I T."/>
            <person name="Kuroki Y."/>
            <person name="Toyoda A."/>
            <person name="Suzuki Y."/>
            <person name="Hashimoto A."/>
            <person name="Yamaguchi K."/>
            <person name="Sugano A."/>
            <person name="Kohara Y."/>
            <person name="Fujiyama A."/>
            <person name="Anterola A."/>
            <person name="Aoki S."/>
            <person name="Ashton N."/>
            <person name="Barbazuk W.B."/>
            <person name="Barker E."/>
            <person name="Bennetzen J."/>
            <person name="Bezanilla M."/>
            <person name="Blankenship R."/>
            <person name="Cho S.H."/>
            <person name="Dutcher S."/>
            <person name="Estelle M."/>
            <person name="Fawcett J.A."/>
            <person name="Gundlach H."/>
            <person name="Hanada K."/>
            <person name="Heyl A."/>
            <person name="Hicks K.A."/>
            <person name="Hugh J."/>
            <person name="Lohr M."/>
            <person name="Mayer K."/>
            <person name="Melkozernov A."/>
            <person name="Murata T."/>
            <person name="Nelson D."/>
            <person name="Pils B."/>
            <person name="Prigge M."/>
            <person name="Reiss B."/>
            <person name="Renner T."/>
            <person name="Rombauts S."/>
            <person name="Rushton P."/>
            <person name="Sanderfoot A."/>
            <person name="Schween G."/>
            <person name="Shiu S.-H."/>
            <person name="Stueber K."/>
            <person name="Theodoulou F.L."/>
            <person name="Tu H."/>
            <person name="Van de Peer Y."/>
            <person name="Verrier P.J."/>
            <person name="Waters E."/>
            <person name="Wood A."/>
            <person name="Yang L."/>
            <person name="Cove D."/>
            <person name="Cuming A."/>
            <person name="Hasebe M."/>
            <person name="Lucas S."/>
            <person name="Mishler D.B."/>
            <person name="Reski R."/>
            <person name="Grigoriev I."/>
            <person name="Quatrano R.S."/>
            <person name="Boore J.L."/>
        </authorList>
    </citation>
    <scope>NUCLEOTIDE SEQUENCE [LARGE SCALE GENOMIC DNA]</scope>
    <source>
        <strain evidence="5 6">cv. Gransden 2004</strain>
    </source>
</reference>
<evidence type="ECO:0000259" key="4">
    <source>
        <dbReference type="PROSITE" id="PS50192"/>
    </source>
</evidence>
<evidence type="ECO:0000313" key="6">
    <source>
        <dbReference type="Proteomes" id="UP000006727"/>
    </source>
</evidence>
<dbReference type="GO" id="GO:0016192">
    <property type="term" value="P:vesicle-mediated transport"/>
    <property type="evidence" value="ECO:0007669"/>
    <property type="project" value="InterPro"/>
</dbReference>
<keyword evidence="3" id="KW-0472">Membrane</keyword>
<keyword evidence="6" id="KW-1185">Reference proteome</keyword>
<dbReference type="SUPFAM" id="SSF47661">
    <property type="entry name" value="t-snare proteins"/>
    <property type="match status" value="1"/>
</dbReference>
<dbReference type="InterPro" id="IPR000727">
    <property type="entry name" value="T_SNARE_dom"/>
</dbReference>
<evidence type="ECO:0000256" key="2">
    <source>
        <dbReference type="SAM" id="MobiDB-lite"/>
    </source>
</evidence>
<sequence>MAEKDPARFKLDAVEIKRRKSWTSSTRNQVHSITEKLQSKSLTNAGGADAPTSRPGFLRIDDQFQQAPTRSNYDSHIANESDRQELLLREQDEGLDDLSASLTHVGHVGVSIHEELSLQGQLMEKFSEDTDGTASRLDVVQKKLATVMKMAGWKGQVFMIVFLVVLLVILIFLVFSG</sequence>
<keyword evidence="1" id="KW-0813">Transport</keyword>
<reference evidence="5 6" key="2">
    <citation type="journal article" date="2018" name="Plant J.">
        <title>The Physcomitrella patens chromosome-scale assembly reveals moss genome structure and evolution.</title>
        <authorList>
            <person name="Lang D."/>
            <person name="Ullrich K.K."/>
            <person name="Murat F."/>
            <person name="Fuchs J."/>
            <person name="Jenkins J."/>
            <person name="Haas F.B."/>
            <person name="Piednoel M."/>
            <person name="Gundlach H."/>
            <person name="Van Bel M."/>
            <person name="Meyberg R."/>
            <person name="Vives C."/>
            <person name="Morata J."/>
            <person name="Symeonidi A."/>
            <person name="Hiss M."/>
            <person name="Muchero W."/>
            <person name="Kamisugi Y."/>
            <person name="Saleh O."/>
            <person name="Blanc G."/>
            <person name="Decker E.L."/>
            <person name="van Gessel N."/>
            <person name="Grimwood J."/>
            <person name="Hayes R.D."/>
            <person name="Graham S.W."/>
            <person name="Gunter L.E."/>
            <person name="McDaniel S.F."/>
            <person name="Hoernstein S.N.W."/>
            <person name="Larsson A."/>
            <person name="Li F.W."/>
            <person name="Perroud P.F."/>
            <person name="Phillips J."/>
            <person name="Ranjan P."/>
            <person name="Rokshar D.S."/>
            <person name="Rothfels C.J."/>
            <person name="Schneider L."/>
            <person name="Shu S."/>
            <person name="Stevenson D.W."/>
            <person name="Thummler F."/>
            <person name="Tillich M."/>
            <person name="Villarreal Aguilar J.C."/>
            <person name="Widiez T."/>
            <person name="Wong G.K."/>
            <person name="Wymore A."/>
            <person name="Zhang Y."/>
            <person name="Zimmer A.D."/>
            <person name="Quatrano R.S."/>
            <person name="Mayer K.F.X."/>
            <person name="Goodstein D."/>
            <person name="Casacuberta J.M."/>
            <person name="Vandepoele K."/>
            <person name="Reski R."/>
            <person name="Cuming A.C."/>
            <person name="Tuskan G.A."/>
            <person name="Maumus F."/>
            <person name="Salse J."/>
            <person name="Schmutz J."/>
            <person name="Rensing S.A."/>
        </authorList>
    </citation>
    <scope>NUCLEOTIDE SEQUENCE [LARGE SCALE GENOMIC DNA]</scope>
    <source>
        <strain evidence="5 6">cv. Gransden 2004</strain>
    </source>
</reference>
<reference evidence="5" key="3">
    <citation type="submission" date="2020-12" db="UniProtKB">
        <authorList>
            <consortium name="EnsemblPlants"/>
        </authorList>
    </citation>
    <scope>IDENTIFICATION</scope>
</reference>
<feature type="region of interest" description="Disordered" evidence="2">
    <location>
        <begin position="20"/>
        <end position="55"/>
    </location>
</feature>
<dbReference type="PROSITE" id="PS50192">
    <property type="entry name" value="T_SNARE"/>
    <property type="match status" value="1"/>
</dbReference>
<dbReference type="Gene3D" id="1.20.58.90">
    <property type="match status" value="1"/>
</dbReference>
<dbReference type="SUPFAM" id="SSF58038">
    <property type="entry name" value="SNARE fusion complex"/>
    <property type="match status" value="1"/>
</dbReference>
<dbReference type="EnsemblPlants" id="Pp3c3_31110V3.3">
    <property type="protein sequence ID" value="Pp3c3_31110V3.3"/>
    <property type="gene ID" value="Pp3c3_31110"/>
</dbReference>
<feature type="transmembrane region" description="Helical" evidence="3">
    <location>
        <begin position="157"/>
        <end position="175"/>
    </location>
</feature>
<protein>
    <recommendedName>
        <fullName evidence="4">t-SNARE coiled-coil homology domain-containing protein</fullName>
    </recommendedName>
</protein>
<dbReference type="InterPro" id="IPR010989">
    <property type="entry name" value="SNARE"/>
</dbReference>
<dbReference type="EMBL" id="ABEU02000003">
    <property type="status" value="NOT_ANNOTATED_CDS"/>
    <property type="molecule type" value="Genomic_DNA"/>
</dbReference>
<name>A0A7I4DQN7_PHYPA</name>
<keyword evidence="3" id="KW-0812">Transmembrane</keyword>
<gene>
    <name evidence="5" type="primary">LOC112279288</name>
</gene>